<organism evidence="2 3">
    <name type="scientific">Daphnia magna</name>
    <dbReference type="NCBI Taxonomy" id="35525"/>
    <lineage>
        <taxon>Eukaryota</taxon>
        <taxon>Metazoa</taxon>
        <taxon>Ecdysozoa</taxon>
        <taxon>Arthropoda</taxon>
        <taxon>Crustacea</taxon>
        <taxon>Branchiopoda</taxon>
        <taxon>Diplostraca</taxon>
        <taxon>Cladocera</taxon>
        <taxon>Anomopoda</taxon>
        <taxon>Daphniidae</taxon>
        <taxon>Daphnia</taxon>
    </lineage>
</organism>
<dbReference type="EMBL" id="JAOYFB010000002">
    <property type="protein sequence ID" value="KAK4008426.1"/>
    <property type="molecule type" value="Genomic_DNA"/>
</dbReference>
<evidence type="ECO:0000256" key="1">
    <source>
        <dbReference type="SAM" id="MobiDB-lite"/>
    </source>
</evidence>
<keyword evidence="3" id="KW-1185">Reference proteome</keyword>
<proteinExistence type="predicted"/>
<feature type="region of interest" description="Disordered" evidence="1">
    <location>
        <begin position="294"/>
        <end position="397"/>
    </location>
</feature>
<accession>A0ABQ9Z6C3</accession>
<protein>
    <submittedName>
        <fullName evidence="2">Uncharacterized protein</fullName>
    </submittedName>
</protein>
<evidence type="ECO:0000313" key="2">
    <source>
        <dbReference type="EMBL" id="KAK4008426.1"/>
    </source>
</evidence>
<gene>
    <name evidence="2" type="ORF">OUZ56_013566</name>
</gene>
<dbReference type="Proteomes" id="UP001234178">
    <property type="component" value="Unassembled WGS sequence"/>
</dbReference>
<comment type="caution">
    <text evidence="2">The sequence shown here is derived from an EMBL/GenBank/DDBJ whole genome shotgun (WGS) entry which is preliminary data.</text>
</comment>
<reference evidence="2 3" key="1">
    <citation type="journal article" date="2023" name="Nucleic Acids Res.">
        <title>The hologenome of Daphnia magna reveals possible DNA methylation and microbiome-mediated evolution of the host genome.</title>
        <authorList>
            <person name="Chaturvedi A."/>
            <person name="Li X."/>
            <person name="Dhandapani V."/>
            <person name="Marshall H."/>
            <person name="Kissane S."/>
            <person name="Cuenca-Cambronero M."/>
            <person name="Asole G."/>
            <person name="Calvet F."/>
            <person name="Ruiz-Romero M."/>
            <person name="Marangio P."/>
            <person name="Guigo R."/>
            <person name="Rago D."/>
            <person name="Mirbahai L."/>
            <person name="Eastwood N."/>
            <person name="Colbourne J.K."/>
            <person name="Zhou J."/>
            <person name="Mallon E."/>
            <person name="Orsini L."/>
        </authorList>
    </citation>
    <scope>NUCLEOTIDE SEQUENCE [LARGE SCALE GENOMIC DNA]</scope>
    <source>
        <strain evidence="2">LRV0_1</strain>
    </source>
</reference>
<evidence type="ECO:0000313" key="3">
    <source>
        <dbReference type="Proteomes" id="UP001234178"/>
    </source>
</evidence>
<sequence length="397" mass="42682">MPHCSTADSLIVPFADAKMISFYMDTLLVGVTSSRDTHKPYALNPTMEFKKNKKAGPNDSIRSPFELVDEGYISPPLRIIELNKKLTRFAALHSANSKRGRELVVLFYQRKKTGDIITQRYGAVSRDTPAAVTFFHHYIILIWLSSPNEAMPIVQRLTANQLIDAHESAANAAGAKCRPTLKTGGREDESAPLADDPSNVLEVIWKRASSGVPPADVLADVAEGLAESEDFLALEEVDLRTLPALPQLLLLTTSDPELRSRAAAGRGAVAAGGADIVRFAIARSAGADVIRRGGRAGGREVAAAAATNRQDPADERRSGSATLMQDAGADGSLKRQPDAMASRKDCDAQEPEGKVKTTDERRTAGTDWGSRIQQPPPPLRRPENAPEGSNADSPTDA</sequence>
<feature type="compositionally biased region" description="Basic and acidic residues" evidence="1">
    <location>
        <begin position="332"/>
        <end position="364"/>
    </location>
</feature>
<name>A0ABQ9Z6C3_9CRUS</name>